<dbReference type="AlphaFoldDB" id="A0A9W7GHA6"/>
<sequence length="219" mass="23470">MTLDQKASVRDILKALHLEKSKNSDLTSQLRSQSLPSTSLDPASVWFDKSQLYRSRNLHLTSTVKHQRLLLARCERVLGFVLGVGGVVDRVRSAVEGILELTTGQGKVGSILKAVKGELEEVKKFGEEVCRAVNGEGGEEEGGGREGGVRRARDVLDAAWGVDYSGGVEVKAGKDVWDGGGESDGGESEGAEGDTTLDESWRGEEEEGQGGVLDRTTLD</sequence>
<feature type="compositionally biased region" description="Acidic residues" evidence="1">
    <location>
        <begin position="184"/>
        <end position="197"/>
    </location>
</feature>
<feature type="region of interest" description="Disordered" evidence="1">
    <location>
        <begin position="171"/>
        <end position="219"/>
    </location>
</feature>
<evidence type="ECO:0000256" key="1">
    <source>
        <dbReference type="SAM" id="MobiDB-lite"/>
    </source>
</evidence>
<reference evidence="3" key="1">
    <citation type="journal article" date="2023" name="Commun. Biol.">
        <title>Genome analysis of Parmales, the sister group of diatoms, reveals the evolutionary specialization of diatoms from phago-mixotrophs to photoautotrophs.</title>
        <authorList>
            <person name="Ban H."/>
            <person name="Sato S."/>
            <person name="Yoshikawa S."/>
            <person name="Yamada K."/>
            <person name="Nakamura Y."/>
            <person name="Ichinomiya M."/>
            <person name="Sato N."/>
            <person name="Blanc-Mathieu R."/>
            <person name="Endo H."/>
            <person name="Kuwata A."/>
            <person name="Ogata H."/>
        </authorList>
    </citation>
    <scope>NUCLEOTIDE SEQUENCE [LARGE SCALE GENOMIC DNA]</scope>
</reference>
<evidence type="ECO:0000313" key="3">
    <source>
        <dbReference type="Proteomes" id="UP001165065"/>
    </source>
</evidence>
<keyword evidence="3" id="KW-1185">Reference proteome</keyword>
<accession>A0A9W7GHA6</accession>
<dbReference type="Proteomes" id="UP001165065">
    <property type="component" value="Unassembled WGS sequence"/>
</dbReference>
<gene>
    <name evidence="2" type="ORF">TrCOL_g4832</name>
</gene>
<protein>
    <submittedName>
        <fullName evidence="2">Uncharacterized protein</fullName>
    </submittedName>
</protein>
<dbReference type="EMBL" id="BRYA01000251">
    <property type="protein sequence ID" value="GMI45517.1"/>
    <property type="molecule type" value="Genomic_DNA"/>
</dbReference>
<name>A0A9W7GHA6_9STRA</name>
<proteinExistence type="predicted"/>
<organism evidence="2 3">
    <name type="scientific">Triparma columacea</name>
    <dbReference type="NCBI Taxonomy" id="722753"/>
    <lineage>
        <taxon>Eukaryota</taxon>
        <taxon>Sar</taxon>
        <taxon>Stramenopiles</taxon>
        <taxon>Ochrophyta</taxon>
        <taxon>Bolidophyceae</taxon>
        <taxon>Parmales</taxon>
        <taxon>Triparmaceae</taxon>
        <taxon>Triparma</taxon>
    </lineage>
</organism>
<comment type="caution">
    <text evidence="2">The sequence shown here is derived from an EMBL/GenBank/DDBJ whole genome shotgun (WGS) entry which is preliminary data.</text>
</comment>
<evidence type="ECO:0000313" key="2">
    <source>
        <dbReference type="EMBL" id="GMI45517.1"/>
    </source>
</evidence>